<accession>A0A699Z0N7</accession>
<evidence type="ECO:0000313" key="3">
    <source>
        <dbReference type="Proteomes" id="UP000485058"/>
    </source>
</evidence>
<dbReference type="EMBL" id="BLLF01000517">
    <property type="protein sequence ID" value="GFH12574.1"/>
    <property type="molecule type" value="Genomic_DNA"/>
</dbReference>
<dbReference type="InterPro" id="IPR038566">
    <property type="entry name" value="Mediator_Med6_sf"/>
</dbReference>
<evidence type="ECO:0000313" key="2">
    <source>
        <dbReference type="EMBL" id="GFH12574.1"/>
    </source>
</evidence>
<protein>
    <submittedName>
        <fullName evidence="2">Mediator complex subunit 6</fullName>
    </submittedName>
</protein>
<dbReference type="Gene3D" id="3.10.450.580">
    <property type="entry name" value="Mediator complex, subunit Med6"/>
    <property type="match status" value="1"/>
</dbReference>
<name>A0A699Z0N7_HAELA</name>
<gene>
    <name evidence="2" type="ORF">HaLaN_08287</name>
</gene>
<feature type="compositionally biased region" description="Low complexity" evidence="1">
    <location>
        <begin position="55"/>
        <end position="67"/>
    </location>
</feature>
<comment type="caution">
    <text evidence="2">The sequence shown here is derived from an EMBL/GenBank/DDBJ whole genome shotgun (WGS) entry which is preliminary data.</text>
</comment>
<sequence>MTLYYILDRVVYQAPSLLSALKTRLSRCISAMHSGFAQLQADLDPLARTLKASKAPPQGQQQEAAAGTGWWYSRHPP</sequence>
<evidence type="ECO:0000256" key="1">
    <source>
        <dbReference type="SAM" id="MobiDB-lite"/>
    </source>
</evidence>
<organism evidence="2 3">
    <name type="scientific">Haematococcus lacustris</name>
    <name type="common">Green alga</name>
    <name type="synonym">Haematococcus pluvialis</name>
    <dbReference type="NCBI Taxonomy" id="44745"/>
    <lineage>
        <taxon>Eukaryota</taxon>
        <taxon>Viridiplantae</taxon>
        <taxon>Chlorophyta</taxon>
        <taxon>core chlorophytes</taxon>
        <taxon>Chlorophyceae</taxon>
        <taxon>CS clade</taxon>
        <taxon>Chlamydomonadales</taxon>
        <taxon>Haematococcaceae</taxon>
        <taxon>Haematococcus</taxon>
    </lineage>
</organism>
<feature type="region of interest" description="Disordered" evidence="1">
    <location>
        <begin position="52"/>
        <end position="77"/>
    </location>
</feature>
<dbReference type="AlphaFoldDB" id="A0A699Z0N7"/>
<keyword evidence="3" id="KW-1185">Reference proteome</keyword>
<dbReference type="Proteomes" id="UP000485058">
    <property type="component" value="Unassembled WGS sequence"/>
</dbReference>
<proteinExistence type="predicted"/>
<feature type="non-terminal residue" evidence="2">
    <location>
        <position position="1"/>
    </location>
</feature>
<reference evidence="2 3" key="1">
    <citation type="submission" date="2020-02" db="EMBL/GenBank/DDBJ databases">
        <title>Draft genome sequence of Haematococcus lacustris strain NIES-144.</title>
        <authorList>
            <person name="Morimoto D."/>
            <person name="Nakagawa S."/>
            <person name="Yoshida T."/>
            <person name="Sawayama S."/>
        </authorList>
    </citation>
    <scope>NUCLEOTIDE SEQUENCE [LARGE SCALE GENOMIC DNA]</scope>
    <source>
        <strain evidence="2 3">NIES-144</strain>
    </source>
</reference>